<dbReference type="PROSITE" id="PS51257">
    <property type="entry name" value="PROKAR_LIPOPROTEIN"/>
    <property type="match status" value="1"/>
</dbReference>
<evidence type="ECO:0008006" key="4">
    <source>
        <dbReference type="Google" id="ProtNLM"/>
    </source>
</evidence>
<name>A0A5B8UN11_9BACT</name>
<dbReference type="OrthoDB" id="1033440at2"/>
<dbReference type="AlphaFoldDB" id="A0A5B8UN11"/>
<keyword evidence="3" id="KW-1185">Reference proteome</keyword>
<evidence type="ECO:0000313" key="2">
    <source>
        <dbReference type="EMBL" id="QEC57953.1"/>
    </source>
</evidence>
<accession>A0A5B8UN11</accession>
<organism evidence="2 3">
    <name type="scientific">Flavisolibacter ginsenosidimutans</name>
    <dbReference type="NCBI Taxonomy" id="661481"/>
    <lineage>
        <taxon>Bacteria</taxon>
        <taxon>Pseudomonadati</taxon>
        <taxon>Bacteroidota</taxon>
        <taxon>Chitinophagia</taxon>
        <taxon>Chitinophagales</taxon>
        <taxon>Chitinophagaceae</taxon>
        <taxon>Flavisolibacter</taxon>
    </lineage>
</organism>
<sequence>MKKYSLIILVCYLLAMTWSACKKDRPVDEDGLLITTRAECYVSSFELLGTDYVTVRSKAAVIDTTAQTVRVEVLFGTDLKNVYPQFTLAQDCKLDPKITGRTDLSDTLNPRTYTVVSGNRQIRKPYKLYVTVQH</sequence>
<dbReference type="Gene3D" id="2.60.40.2340">
    <property type="match status" value="1"/>
</dbReference>
<gene>
    <name evidence="2" type="ORF">FSB75_19255</name>
</gene>
<feature type="signal peptide" evidence="1">
    <location>
        <begin position="1"/>
        <end position="20"/>
    </location>
</feature>
<evidence type="ECO:0000256" key="1">
    <source>
        <dbReference type="SAM" id="SignalP"/>
    </source>
</evidence>
<reference evidence="2 3" key="1">
    <citation type="journal article" date="2015" name="Int. J. Syst. Evol. Microbiol.">
        <title>Flavisolibacter ginsenosidimutans sp. nov., with ginsenoside-converting activity isolated from soil used for cultivating ginseng.</title>
        <authorList>
            <person name="Zhao Y."/>
            <person name="Liu Q."/>
            <person name="Kang M.S."/>
            <person name="Jin F."/>
            <person name="Yu H."/>
            <person name="Im W.T."/>
        </authorList>
    </citation>
    <scope>NUCLEOTIDE SEQUENCE [LARGE SCALE GENOMIC DNA]</scope>
    <source>
        <strain evidence="2 3">Gsoil 636</strain>
    </source>
</reference>
<dbReference type="EMBL" id="CP042433">
    <property type="protein sequence ID" value="QEC57953.1"/>
    <property type="molecule type" value="Genomic_DNA"/>
</dbReference>
<evidence type="ECO:0000313" key="3">
    <source>
        <dbReference type="Proteomes" id="UP000321204"/>
    </source>
</evidence>
<dbReference type="KEGG" id="fgg:FSB75_19255"/>
<protein>
    <recommendedName>
        <fullName evidence="4">DUF1735 domain-containing protein</fullName>
    </recommendedName>
</protein>
<proteinExistence type="predicted"/>
<keyword evidence="1" id="KW-0732">Signal</keyword>
<dbReference type="Proteomes" id="UP000321204">
    <property type="component" value="Chromosome"/>
</dbReference>
<feature type="chain" id="PRO_5022926473" description="DUF1735 domain-containing protein" evidence="1">
    <location>
        <begin position="21"/>
        <end position="134"/>
    </location>
</feature>
<dbReference type="RefSeq" id="WP_146790812.1">
    <property type="nucleotide sequence ID" value="NZ_BAABIO010000003.1"/>
</dbReference>